<evidence type="ECO:0000313" key="4">
    <source>
        <dbReference type="EMBL" id="MBD2593865.1"/>
    </source>
</evidence>
<organism evidence="4 5">
    <name type="scientific">Nostoc spongiaeforme FACHB-130</name>
    <dbReference type="NCBI Taxonomy" id="1357510"/>
    <lineage>
        <taxon>Bacteria</taxon>
        <taxon>Bacillati</taxon>
        <taxon>Cyanobacteriota</taxon>
        <taxon>Cyanophyceae</taxon>
        <taxon>Nostocales</taxon>
        <taxon>Nostocaceae</taxon>
        <taxon>Nostoc</taxon>
    </lineage>
</organism>
<dbReference type="Gene3D" id="1.10.630.10">
    <property type="entry name" value="Cytochrome P450"/>
    <property type="match status" value="1"/>
</dbReference>
<dbReference type="PROSITE" id="PS00086">
    <property type="entry name" value="CYTOCHROME_P450"/>
    <property type="match status" value="1"/>
</dbReference>
<dbReference type="InterPro" id="IPR001128">
    <property type="entry name" value="Cyt_P450"/>
</dbReference>
<keyword evidence="3" id="KW-0349">Heme</keyword>
<protein>
    <submittedName>
        <fullName evidence="4">Cytochrome P450</fullName>
    </submittedName>
</protein>
<comment type="cofactor">
    <cofactor evidence="1">
        <name>heme</name>
        <dbReference type="ChEBI" id="CHEBI:30413"/>
    </cofactor>
</comment>
<accession>A0ABR8FR03</accession>
<evidence type="ECO:0000256" key="1">
    <source>
        <dbReference type="ARBA" id="ARBA00001971"/>
    </source>
</evidence>
<keyword evidence="3" id="KW-0408">Iron</keyword>
<dbReference type="Proteomes" id="UP000603457">
    <property type="component" value="Unassembled WGS sequence"/>
</dbReference>
<dbReference type="PANTHER" id="PTHR24305:SF166">
    <property type="entry name" value="CYTOCHROME P450 12A4, MITOCHONDRIAL-RELATED"/>
    <property type="match status" value="1"/>
</dbReference>
<reference evidence="4 5" key="1">
    <citation type="journal article" date="2020" name="ISME J.">
        <title>Comparative genomics reveals insights into cyanobacterial evolution and habitat adaptation.</title>
        <authorList>
            <person name="Chen M.Y."/>
            <person name="Teng W.K."/>
            <person name="Zhao L."/>
            <person name="Hu C.X."/>
            <person name="Zhou Y.K."/>
            <person name="Han B.P."/>
            <person name="Song L.R."/>
            <person name="Shu W.S."/>
        </authorList>
    </citation>
    <scope>NUCLEOTIDE SEQUENCE [LARGE SCALE GENOMIC DNA]</scope>
    <source>
        <strain evidence="4 5">FACHB-130</strain>
    </source>
</reference>
<evidence type="ECO:0000256" key="3">
    <source>
        <dbReference type="RuleBase" id="RU000461"/>
    </source>
</evidence>
<dbReference type="CDD" id="cd11053">
    <property type="entry name" value="CYP110-like"/>
    <property type="match status" value="1"/>
</dbReference>
<dbReference type="PANTHER" id="PTHR24305">
    <property type="entry name" value="CYTOCHROME P450"/>
    <property type="match status" value="1"/>
</dbReference>
<comment type="similarity">
    <text evidence="2 3">Belongs to the cytochrome P450 family.</text>
</comment>
<evidence type="ECO:0000313" key="5">
    <source>
        <dbReference type="Proteomes" id="UP000603457"/>
    </source>
</evidence>
<dbReference type="PRINTS" id="PR00463">
    <property type="entry name" value="EP450I"/>
</dbReference>
<dbReference type="InterPro" id="IPR002401">
    <property type="entry name" value="Cyt_P450_E_grp-I"/>
</dbReference>
<dbReference type="EMBL" id="JACJTB010000004">
    <property type="protein sequence ID" value="MBD2593865.1"/>
    <property type="molecule type" value="Genomic_DNA"/>
</dbReference>
<proteinExistence type="inferred from homology"/>
<dbReference type="PRINTS" id="PR00385">
    <property type="entry name" value="P450"/>
</dbReference>
<keyword evidence="5" id="KW-1185">Reference proteome</keyword>
<sequence>MPLPNILTTPSLIQKLQWIVDPVRYLENAAEKYPDIFTANIVGYGCPVVFVNHPQAIQEIFTNDRNKFAALGEANKIFQPLIGNTSTIMLDGDRHKKRRQLLIPPFHGERMRAYGSLICDLTKQVFSKLPINQSFSARTIVQEISLLIILEAVFGLHKGERYDQLRHLLGLLMDVFQSPLTSSFLLLPFLQKDLGHWSPWGKFLHQRQQIDQLLYAEIAERREKPDLNRIDILSLLMSARDEAGNSMTDQELRDELMTLLLAGHETSATGMAWALYWIHYQPEIRETLLQELDNLGNNPDPMSIFRLPYLTNVVNETLRMYPLLINTLPRVAQEPVELLGHSIEAGTVVVGGIYLTHHRESLYAEPDKFRPERFLESQFSPYEYMPFGAGARRCVGEALALFEMKLVVATILSKYQLDLESKQPEKAQRRSVTLGPANGVRMLIKGQRIRQTSLVSVVNTSAL</sequence>
<comment type="caution">
    <text evidence="4">The sequence shown here is derived from an EMBL/GenBank/DDBJ whole genome shotgun (WGS) entry which is preliminary data.</text>
</comment>
<keyword evidence="3" id="KW-0479">Metal-binding</keyword>
<name>A0ABR8FR03_9NOSO</name>
<evidence type="ECO:0000256" key="2">
    <source>
        <dbReference type="ARBA" id="ARBA00010617"/>
    </source>
</evidence>
<dbReference type="SUPFAM" id="SSF48264">
    <property type="entry name" value="Cytochrome P450"/>
    <property type="match status" value="1"/>
</dbReference>
<dbReference type="Pfam" id="PF00067">
    <property type="entry name" value="p450"/>
    <property type="match status" value="1"/>
</dbReference>
<keyword evidence="3" id="KW-0503">Monooxygenase</keyword>
<gene>
    <name evidence="4" type="ORF">H6G74_05915</name>
</gene>
<keyword evidence="3" id="KW-0560">Oxidoreductase</keyword>
<dbReference type="InterPro" id="IPR050121">
    <property type="entry name" value="Cytochrome_P450_monoxygenase"/>
</dbReference>
<dbReference type="RefSeq" id="WP_190966790.1">
    <property type="nucleotide sequence ID" value="NZ_JACJTB010000004.1"/>
</dbReference>
<dbReference type="InterPro" id="IPR017972">
    <property type="entry name" value="Cyt_P450_CS"/>
</dbReference>
<dbReference type="InterPro" id="IPR036396">
    <property type="entry name" value="Cyt_P450_sf"/>
</dbReference>